<gene>
    <name evidence="1" type="ORF">KIN20_015415</name>
</gene>
<keyword evidence="2" id="KW-1185">Reference proteome</keyword>
<sequence>MRAVFPVTLNLLVGGESHEPMQLFVALRVAVKKRDIESNDQRQRGRSPSLKSYPVIDNDMRAVIPVTLNLLVGGENYELMQLFASGLPISGFVSIQQD</sequence>
<proteinExistence type="predicted"/>
<reference evidence="1" key="1">
    <citation type="submission" date="2021-06" db="EMBL/GenBank/DDBJ databases">
        <title>Parelaphostrongylus tenuis whole genome reference sequence.</title>
        <authorList>
            <person name="Garwood T.J."/>
            <person name="Larsen P.A."/>
            <person name="Fountain-Jones N.M."/>
            <person name="Garbe J.R."/>
            <person name="Macchietto M.G."/>
            <person name="Kania S.A."/>
            <person name="Gerhold R.W."/>
            <person name="Richards J.E."/>
            <person name="Wolf T.M."/>
        </authorList>
    </citation>
    <scope>NUCLEOTIDE SEQUENCE</scope>
    <source>
        <strain evidence="1">MNPRO001-30</strain>
        <tissue evidence="1">Meninges</tissue>
    </source>
</reference>
<evidence type="ECO:0000313" key="2">
    <source>
        <dbReference type="Proteomes" id="UP001196413"/>
    </source>
</evidence>
<protein>
    <submittedName>
        <fullName evidence="1">Uncharacterized protein</fullName>
    </submittedName>
</protein>
<organism evidence="1 2">
    <name type="scientific">Parelaphostrongylus tenuis</name>
    <name type="common">Meningeal worm</name>
    <dbReference type="NCBI Taxonomy" id="148309"/>
    <lineage>
        <taxon>Eukaryota</taxon>
        <taxon>Metazoa</taxon>
        <taxon>Ecdysozoa</taxon>
        <taxon>Nematoda</taxon>
        <taxon>Chromadorea</taxon>
        <taxon>Rhabditida</taxon>
        <taxon>Rhabditina</taxon>
        <taxon>Rhabditomorpha</taxon>
        <taxon>Strongyloidea</taxon>
        <taxon>Metastrongylidae</taxon>
        <taxon>Parelaphostrongylus</taxon>
    </lineage>
</organism>
<evidence type="ECO:0000313" key="1">
    <source>
        <dbReference type="EMBL" id="KAJ1357291.1"/>
    </source>
</evidence>
<dbReference type="AlphaFoldDB" id="A0AAD5MXB5"/>
<name>A0AAD5MXB5_PARTN</name>
<dbReference type="EMBL" id="JAHQIW010003090">
    <property type="protein sequence ID" value="KAJ1357291.1"/>
    <property type="molecule type" value="Genomic_DNA"/>
</dbReference>
<comment type="caution">
    <text evidence="1">The sequence shown here is derived from an EMBL/GenBank/DDBJ whole genome shotgun (WGS) entry which is preliminary data.</text>
</comment>
<dbReference type="Proteomes" id="UP001196413">
    <property type="component" value="Unassembled WGS sequence"/>
</dbReference>
<accession>A0AAD5MXB5</accession>